<proteinExistence type="inferred from homology"/>
<keyword evidence="2" id="KW-0813">Transport</keyword>
<sequence length="391" mass="41684">MSKRWLTSLTVAVVAAMLTLFVGGCGGSSGGSADSKEIKIGGNFEMTGGIANFGKQTVNGIELAFKQANAAGGVLGKQLKLIVADNKSEPSEAANAITKLITEDKVVTVLGPVSSSNVLATLQISQDNKIPILTATATNPKVTVDNGKVRPYAFRACFIDPFQGKVMSDFATKSLKAKTAAIYVDNSSDYSKGLADVFEKNFTAAGGTIVAKEAFLQKDQDFKATLTRIKGANPDIIFIPAYYEEVGKIVKQARELGITVPLLGTDGWDDPKLVDIAGAAALNDTYFSNHYSSQDKDPNVVKFVEAYKKEYGQEPSALAALGYDSGLMLIDAIKRANSTDPAKIRDALEQTKNLQVSTGILTLDANHDPVKSAVVIEMKDGKQVFKEKINP</sequence>
<name>A0A498R981_9FIRM</name>
<evidence type="ECO:0000256" key="4">
    <source>
        <dbReference type="ARBA" id="ARBA00022970"/>
    </source>
</evidence>
<dbReference type="CDD" id="cd06347">
    <property type="entry name" value="PBP1_ABC_LivK_ligand_binding-like"/>
    <property type="match status" value="1"/>
</dbReference>
<keyword evidence="7" id="KW-1185">Reference proteome</keyword>
<evidence type="ECO:0000256" key="2">
    <source>
        <dbReference type="ARBA" id="ARBA00022448"/>
    </source>
</evidence>
<reference evidence="6 7" key="1">
    <citation type="submission" date="2018-06" db="EMBL/GenBank/DDBJ databases">
        <authorList>
            <person name="Strepis N."/>
        </authorList>
    </citation>
    <scope>NUCLEOTIDE SEQUENCE [LARGE SCALE GENOMIC DNA]</scope>
    <source>
        <strain evidence="6">LUCI</strain>
    </source>
</reference>
<dbReference type="GO" id="GO:0006865">
    <property type="term" value="P:amino acid transport"/>
    <property type="evidence" value="ECO:0007669"/>
    <property type="project" value="UniProtKB-KW"/>
</dbReference>
<feature type="domain" description="Leucine-binding protein" evidence="5">
    <location>
        <begin position="37"/>
        <end position="381"/>
    </location>
</feature>
<dbReference type="InterPro" id="IPR051010">
    <property type="entry name" value="BCAA_transport"/>
</dbReference>
<evidence type="ECO:0000256" key="3">
    <source>
        <dbReference type="ARBA" id="ARBA00022729"/>
    </source>
</evidence>
<evidence type="ECO:0000313" key="7">
    <source>
        <dbReference type="Proteomes" id="UP000277811"/>
    </source>
</evidence>
<dbReference type="Gene3D" id="3.40.50.2300">
    <property type="match status" value="2"/>
</dbReference>
<dbReference type="PRINTS" id="PR00337">
    <property type="entry name" value="LEUILEVALBP"/>
</dbReference>
<dbReference type="PANTHER" id="PTHR30483">
    <property type="entry name" value="LEUCINE-SPECIFIC-BINDING PROTEIN"/>
    <property type="match status" value="1"/>
</dbReference>
<comment type="similarity">
    <text evidence="1">Belongs to the leucine-binding protein family.</text>
</comment>
<dbReference type="PANTHER" id="PTHR30483:SF6">
    <property type="entry name" value="PERIPLASMIC BINDING PROTEIN OF ABC TRANSPORTER FOR NATURAL AMINO ACIDS"/>
    <property type="match status" value="1"/>
</dbReference>
<organism evidence="6 7">
    <name type="scientific">Lucifera butyrica</name>
    <dbReference type="NCBI Taxonomy" id="1351585"/>
    <lineage>
        <taxon>Bacteria</taxon>
        <taxon>Bacillati</taxon>
        <taxon>Bacillota</taxon>
        <taxon>Negativicutes</taxon>
        <taxon>Veillonellales</taxon>
        <taxon>Veillonellaceae</taxon>
        <taxon>Lucifera</taxon>
    </lineage>
</organism>
<gene>
    <name evidence="6" type="ORF">LUCI_2756</name>
</gene>
<dbReference type="RefSeq" id="WP_243638729.1">
    <property type="nucleotide sequence ID" value="NZ_UPPP01000075.1"/>
</dbReference>
<dbReference type="InterPro" id="IPR028082">
    <property type="entry name" value="Peripla_BP_I"/>
</dbReference>
<dbReference type="SUPFAM" id="SSF53822">
    <property type="entry name" value="Periplasmic binding protein-like I"/>
    <property type="match status" value="1"/>
</dbReference>
<dbReference type="InterPro" id="IPR028081">
    <property type="entry name" value="Leu-bd"/>
</dbReference>
<dbReference type="Pfam" id="PF13458">
    <property type="entry name" value="Peripla_BP_6"/>
    <property type="match status" value="1"/>
</dbReference>
<evidence type="ECO:0000313" key="6">
    <source>
        <dbReference type="EMBL" id="VBB07507.1"/>
    </source>
</evidence>
<dbReference type="PROSITE" id="PS51257">
    <property type="entry name" value="PROKAR_LIPOPROTEIN"/>
    <property type="match status" value="1"/>
</dbReference>
<accession>A0A498R981</accession>
<dbReference type="InterPro" id="IPR000709">
    <property type="entry name" value="Leu_Ile_Val-bd"/>
</dbReference>
<keyword evidence="3" id="KW-0732">Signal</keyword>
<dbReference type="EMBL" id="UPPP01000075">
    <property type="protein sequence ID" value="VBB07507.1"/>
    <property type="molecule type" value="Genomic_DNA"/>
</dbReference>
<dbReference type="AlphaFoldDB" id="A0A498R981"/>
<protein>
    <recommendedName>
        <fullName evidence="5">Leucine-binding protein domain-containing protein</fullName>
    </recommendedName>
</protein>
<evidence type="ECO:0000259" key="5">
    <source>
        <dbReference type="Pfam" id="PF13458"/>
    </source>
</evidence>
<keyword evidence="4" id="KW-0029">Amino-acid transport</keyword>
<evidence type="ECO:0000256" key="1">
    <source>
        <dbReference type="ARBA" id="ARBA00010062"/>
    </source>
</evidence>
<dbReference type="Proteomes" id="UP000277811">
    <property type="component" value="Unassembled WGS sequence"/>
</dbReference>